<dbReference type="PROSITE" id="PS50089">
    <property type="entry name" value="ZF_RING_2"/>
    <property type="match status" value="1"/>
</dbReference>
<name>A0A5E8CKV0_9ZZZZ</name>
<dbReference type="GO" id="GO:0008270">
    <property type="term" value="F:zinc ion binding"/>
    <property type="evidence" value="ECO:0007669"/>
    <property type="project" value="UniProtKB-KW"/>
</dbReference>
<dbReference type="InterPro" id="IPR000330">
    <property type="entry name" value="SNF2_N"/>
</dbReference>
<dbReference type="InterPro" id="IPR001841">
    <property type="entry name" value="Znf_RING"/>
</dbReference>
<dbReference type="GO" id="GO:0006281">
    <property type="term" value="P:DNA repair"/>
    <property type="evidence" value="ECO:0007669"/>
    <property type="project" value="TreeGrafter"/>
</dbReference>
<evidence type="ECO:0000256" key="3">
    <source>
        <dbReference type="ARBA" id="ARBA00022771"/>
    </source>
</evidence>
<dbReference type="EMBL" id="CABVLZ010000001">
    <property type="protein sequence ID" value="VVU94425.1"/>
    <property type="molecule type" value="Genomic_DNA"/>
</dbReference>
<dbReference type="InterPro" id="IPR013083">
    <property type="entry name" value="Znf_RING/FYVE/PHD"/>
</dbReference>
<dbReference type="SUPFAM" id="SSF52540">
    <property type="entry name" value="P-loop containing nucleoside triphosphate hydrolases"/>
    <property type="match status" value="2"/>
</dbReference>
<evidence type="ECO:0000259" key="9">
    <source>
        <dbReference type="PROSITE" id="PS51192"/>
    </source>
</evidence>
<dbReference type="GO" id="GO:0004386">
    <property type="term" value="F:helicase activity"/>
    <property type="evidence" value="ECO:0007669"/>
    <property type="project" value="UniProtKB-KW"/>
</dbReference>
<evidence type="ECO:0000313" key="11">
    <source>
        <dbReference type="EMBL" id="VVU94425.1"/>
    </source>
</evidence>
<keyword evidence="5" id="KW-0347">Helicase</keyword>
<dbReference type="InterPro" id="IPR038718">
    <property type="entry name" value="SNF2-like_sf"/>
</dbReference>
<gene>
    <name evidence="11" type="ORF">CPAV1605_147</name>
</gene>
<dbReference type="Gene3D" id="3.40.50.300">
    <property type="entry name" value="P-loop containing nucleotide triphosphate hydrolases"/>
    <property type="match status" value="1"/>
</dbReference>
<dbReference type="Gene3D" id="3.40.50.10810">
    <property type="entry name" value="Tandem AAA-ATPase domain"/>
    <property type="match status" value="1"/>
</dbReference>
<feature type="domain" description="Helicase C-terminal" evidence="10">
    <location>
        <begin position="713"/>
        <end position="867"/>
    </location>
</feature>
<dbReference type="SUPFAM" id="SSF57850">
    <property type="entry name" value="RING/U-box"/>
    <property type="match status" value="1"/>
</dbReference>
<evidence type="ECO:0000256" key="4">
    <source>
        <dbReference type="ARBA" id="ARBA00022801"/>
    </source>
</evidence>
<dbReference type="PANTHER" id="PTHR45626:SF22">
    <property type="entry name" value="DNA REPAIR PROTEIN RAD5"/>
    <property type="match status" value="1"/>
</dbReference>
<dbReference type="SMART" id="SM00487">
    <property type="entry name" value="DEXDc"/>
    <property type="match status" value="1"/>
</dbReference>
<keyword evidence="4" id="KW-0378">Hydrolase</keyword>
<keyword evidence="2" id="KW-0547">Nucleotide-binding</keyword>
<dbReference type="GO" id="GO:0005634">
    <property type="term" value="C:nucleus"/>
    <property type="evidence" value="ECO:0007669"/>
    <property type="project" value="TreeGrafter"/>
</dbReference>
<dbReference type="InterPro" id="IPR049730">
    <property type="entry name" value="SNF2/RAD54-like_C"/>
</dbReference>
<dbReference type="AlphaFoldDB" id="A0A5E8CKV0"/>
<evidence type="ECO:0000256" key="2">
    <source>
        <dbReference type="ARBA" id="ARBA00022741"/>
    </source>
</evidence>
<organism evidence="11">
    <name type="scientific">seawater metagenome</name>
    <dbReference type="NCBI Taxonomy" id="1561972"/>
    <lineage>
        <taxon>unclassified sequences</taxon>
        <taxon>metagenomes</taxon>
        <taxon>ecological metagenomes</taxon>
    </lineage>
</organism>
<protein>
    <submittedName>
        <fullName evidence="11">SNF2 family N-terminal domain</fullName>
    </submittedName>
</protein>
<dbReference type="InterPro" id="IPR050628">
    <property type="entry name" value="SNF2_RAD54_helicase_TF"/>
</dbReference>
<proteinExistence type="predicted"/>
<accession>A0A5E8CKV0</accession>
<dbReference type="SMART" id="SM00184">
    <property type="entry name" value="RING"/>
    <property type="match status" value="1"/>
</dbReference>
<dbReference type="Gene3D" id="3.30.40.10">
    <property type="entry name" value="Zinc/RING finger domain, C3HC4 (zinc finger)"/>
    <property type="match status" value="1"/>
</dbReference>
<sequence>MTQLLLDLEYNNRYVKPINPDFELDANQTFMILDIDKNNNILIADEVGDIICKCGISGLESNLLLDIFKTNNSLFSYKLKISLYEYSSFYTSKNLNIKINYFLDTHKLQNEIDNRKIFNNVIFNRYVSYLFSKQKNFNDNFWKKERKMSNPDLTQPDSLHVQLYEYQLQTLNWMVGFEKNIDKKDNLFLQSTFDLSNIIPSLKSLTNMNLKYDIINRVITDEIVNNDISTKGGILADEMGLGKTITCVGLVVSNPSFIQLDKLLGDNSKYNTGATLIICPSHLVKQWAAEFKKGCPMLQIHTILTKTNHQKISILDIINADVILVSIQFLTNFNYYVKHNYQHVVPSQIVHEFPNRIKKIKELLEQIQQNDKNFQQNFKAPNFEFFNWHRIIIDEGHELFGGITNSSGSTATCSYLKLLINNFSSKYQWYVSGTPFVNNVGFQSVLKYLDFNIASKNQIKYIDSSNNYVNKEIIRKNTYDEIYEYNNCTIPFNDRILNKIYYRNTQESVKDELTIPPILRELVQIKLSDLERQLYDTRKNNGCSSVTLRQLCCHPLISDKEREILGNASLSLSEVKSGLLEHHQKVIKTYTEKILKLDPTNQSYSMLKKNFTDKVNESKYLVNIFSNMDKKLEPSNNEMCCICMDDIKELVVTSCGHSYCKECIHNALKFKKECPNCRKKLDYQNIFLTNPKPQHEEDDENSLVKKYGSKMGKLIELCKKITNNPKNRVIIFSQWDRLLHLIGNTLEENSIANTYVKGNVYQRNNAITSFKDGQNKASKNIQVIMLSLEHAASGTNLTEATHIIFTDPISGSKEEVLASENQAIGRACRIGQKNQVRIIKLITKDTIEEEIYNKNKIVLDNQSQVIV</sequence>
<dbReference type="GO" id="GO:0005524">
    <property type="term" value="F:ATP binding"/>
    <property type="evidence" value="ECO:0007669"/>
    <property type="project" value="UniProtKB-KW"/>
</dbReference>
<dbReference type="Pfam" id="PF00271">
    <property type="entry name" value="Helicase_C"/>
    <property type="match status" value="1"/>
</dbReference>
<dbReference type="InterPro" id="IPR017907">
    <property type="entry name" value="Znf_RING_CS"/>
</dbReference>
<dbReference type="Pfam" id="PF13923">
    <property type="entry name" value="zf-C3HC4_2"/>
    <property type="match status" value="1"/>
</dbReference>
<feature type="domain" description="Helicase ATP-binding" evidence="9">
    <location>
        <begin position="224"/>
        <end position="453"/>
    </location>
</feature>
<reference evidence="11" key="1">
    <citation type="submission" date="2019-09" db="EMBL/GenBank/DDBJ databases">
        <authorList>
            <person name="Needham M D."/>
        </authorList>
    </citation>
    <scope>NUCLEOTIDE SEQUENCE</scope>
</reference>
<evidence type="ECO:0000256" key="7">
    <source>
        <dbReference type="ARBA" id="ARBA00022840"/>
    </source>
</evidence>
<keyword evidence="7" id="KW-0067">ATP-binding</keyword>
<dbReference type="GO" id="GO:0016787">
    <property type="term" value="F:hydrolase activity"/>
    <property type="evidence" value="ECO:0007669"/>
    <property type="project" value="UniProtKB-KW"/>
</dbReference>
<evidence type="ECO:0000259" key="8">
    <source>
        <dbReference type="PROSITE" id="PS50089"/>
    </source>
</evidence>
<dbReference type="PROSITE" id="PS00518">
    <property type="entry name" value="ZF_RING_1"/>
    <property type="match status" value="1"/>
</dbReference>
<dbReference type="Pfam" id="PF00176">
    <property type="entry name" value="SNF2-rel_dom"/>
    <property type="match status" value="1"/>
</dbReference>
<dbReference type="PROSITE" id="PS51192">
    <property type="entry name" value="HELICASE_ATP_BIND_1"/>
    <property type="match status" value="1"/>
</dbReference>
<keyword evidence="3" id="KW-0863">Zinc-finger</keyword>
<keyword evidence="1" id="KW-0479">Metal-binding</keyword>
<dbReference type="PANTHER" id="PTHR45626">
    <property type="entry name" value="TRANSCRIPTION TERMINATION FACTOR 2-RELATED"/>
    <property type="match status" value="1"/>
</dbReference>
<evidence type="ECO:0000256" key="5">
    <source>
        <dbReference type="ARBA" id="ARBA00022806"/>
    </source>
</evidence>
<dbReference type="PROSITE" id="PS51194">
    <property type="entry name" value="HELICASE_CTER"/>
    <property type="match status" value="1"/>
</dbReference>
<evidence type="ECO:0000256" key="1">
    <source>
        <dbReference type="ARBA" id="ARBA00022723"/>
    </source>
</evidence>
<dbReference type="InterPro" id="IPR001650">
    <property type="entry name" value="Helicase_C-like"/>
</dbReference>
<feature type="domain" description="RING-type" evidence="8">
    <location>
        <begin position="640"/>
        <end position="678"/>
    </location>
</feature>
<evidence type="ECO:0000256" key="6">
    <source>
        <dbReference type="ARBA" id="ARBA00022833"/>
    </source>
</evidence>
<dbReference type="CDD" id="cd18793">
    <property type="entry name" value="SF2_C_SNF"/>
    <property type="match status" value="1"/>
</dbReference>
<dbReference type="SMART" id="SM00490">
    <property type="entry name" value="HELICc"/>
    <property type="match status" value="1"/>
</dbReference>
<dbReference type="InterPro" id="IPR027417">
    <property type="entry name" value="P-loop_NTPase"/>
</dbReference>
<dbReference type="InterPro" id="IPR014001">
    <property type="entry name" value="Helicase_ATP-bd"/>
</dbReference>
<dbReference type="GO" id="GO:0008094">
    <property type="term" value="F:ATP-dependent activity, acting on DNA"/>
    <property type="evidence" value="ECO:0007669"/>
    <property type="project" value="TreeGrafter"/>
</dbReference>
<evidence type="ECO:0000259" key="10">
    <source>
        <dbReference type="PROSITE" id="PS51194"/>
    </source>
</evidence>
<keyword evidence="6" id="KW-0862">Zinc</keyword>